<sequence>MDLTRDIEVISSFFTNFRCIEIEYTREEADRRRATLLDTSLDVDVDSIPAEASLPTSTSGPLCISVPFFPSHAPSTSTSA</sequence>
<evidence type="ECO:0000313" key="1">
    <source>
        <dbReference type="EMBL" id="KAG5632392.1"/>
    </source>
</evidence>
<name>A0A9J6B6T9_SOLCO</name>
<gene>
    <name evidence="1" type="ORF">H5410_004109</name>
</gene>
<proteinExistence type="predicted"/>
<organism evidence="1 2">
    <name type="scientific">Solanum commersonii</name>
    <name type="common">Commerson's wild potato</name>
    <name type="synonym">Commerson's nightshade</name>
    <dbReference type="NCBI Taxonomy" id="4109"/>
    <lineage>
        <taxon>Eukaryota</taxon>
        <taxon>Viridiplantae</taxon>
        <taxon>Streptophyta</taxon>
        <taxon>Embryophyta</taxon>
        <taxon>Tracheophyta</taxon>
        <taxon>Spermatophyta</taxon>
        <taxon>Magnoliopsida</taxon>
        <taxon>eudicotyledons</taxon>
        <taxon>Gunneridae</taxon>
        <taxon>Pentapetalae</taxon>
        <taxon>asterids</taxon>
        <taxon>lamiids</taxon>
        <taxon>Solanales</taxon>
        <taxon>Solanaceae</taxon>
        <taxon>Solanoideae</taxon>
        <taxon>Solaneae</taxon>
        <taxon>Solanum</taxon>
    </lineage>
</organism>
<reference evidence="1 2" key="1">
    <citation type="submission" date="2020-09" db="EMBL/GenBank/DDBJ databases">
        <title>De no assembly of potato wild relative species, Solanum commersonii.</title>
        <authorList>
            <person name="Cho K."/>
        </authorList>
    </citation>
    <scope>NUCLEOTIDE SEQUENCE [LARGE SCALE GENOMIC DNA]</scope>
    <source>
        <strain evidence="1">LZ3.2</strain>
        <tissue evidence="1">Leaf</tissue>
    </source>
</reference>
<dbReference type="EMBL" id="JACXVP010000001">
    <property type="protein sequence ID" value="KAG5632392.1"/>
    <property type="molecule type" value="Genomic_DNA"/>
</dbReference>
<protein>
    <submittedName>
        <fullName evidence="1">Uncharacterized protein</fullName>
    </submittedName>
</protein>
<dbReference type="AlphaFoldDB" id="A0A9J6B6T9"/>
<comment type="caution">
    <text evidence="1">The sequence shown here is derived from an EMBL/GenBank/DDBJ whole genome shotgun (WGS) entry which is preliminary data.</text>
</comment>
<keyword evidence="2" id="KW-1185">Reference proteome</keyword>
<dbReference type="Proteomes" id="UP000824120">
    <property type="component" value="Chromosome 1"/>
</dbReference>
<accession>A0A9J6B6T9</accession>
<evidence type="ECO:0000313" key="2">
    <source>
        <dbReference type="Proteomes" id="UP000824120"/>
    </source>
</evidence>